<accession>A0A9Y2ILC9</accession>
<evidence type="ECO:0000313" key="7">
    <source>
        <dbReference type="Proteomes" id="UP001236014"/>
    </source>
</evidence>
<proteinExistence type="predicted"/>
<dbReference type="RefSeq" id="WP_285971736.1">
    <property type="nucleotide sequence ID" value="NZ_CP127294.1"/>
</dbReference>
<dbReference type="GO" id="GO:0008686">
    <property type="term" value="F:3,4-dihydroxy-2-butanone-4-phosphate synthase activity"/>
    <property type="evidence" value="ECO:0007669"/>
    <property type="project" value="UniProtKB-EC"/>
</dbReference>
<dbReference type="GO" id="GO:0046872">
    <property type="term" value="F:metal ion binding"/>
    <property type="evidence" value="ECO:0007669"/>
    <property type="project" value="UniProtKB-KW"/>
</dbReference>
<keyword evidence="5" id="KW-0479">Metal-binding</keyword>
<dbReference type="EMBL" id="CP127294">
    <property type="protein sequence ID" value="WIX81126.1"/>
    <property type="molecule type" value="Genomic_DNA"/>
</dbReference>
<dbReference type="KEGG" id="acab:QRX50_10340"/>
<reference evidence="6 7" key="1">
    <citation type="submission" date="2023-06" db="EMBL/GenBank/DDBJ databases">
        <authorList>
            <person name="Oyuntsetseg B."/>
            <person name="Kim S.B."/>
        </authorList>
    </citation>
    <scope>NUCLEOTIDE SEQUENCE [LARGE SCALE GENOMIC DNA]</scope>
    <source>
        <strain evidence="6 7">2-15</strain>
    </source>
</reference>
<keyword evidence="7" id="KW-1185">Reference proteome</keyword>
<protein>
    <recommendedName>
        <fullName evidence="3">3,4-dihydroxy-2-butanone-4-phosphate synthase</fullName>
        <ecNumber evidence="3">4.1.99.12</ecNumber>
    </recommendedName>
</protein>
<evidence type="ECO:0000256" key="1">
    <source>
        <dbReference type="ARBA" id="ARBA00002284"/>
    </source>
</evidence>
<comment type="function">
    <text evidence="1">Catalyzes the conversion of D-ribulose 5-phosphate to formate and 3,4-dihydroxy-2-butanone 4-phosphate.</text>
</comment>
<evidence type="ECO:0000256" key="5">
    <source>
        <dbReference type="ARBA" id="ARBA00022723"/>
    </source>
</evidence>
<organism evidence="6 7">
    <name type="scientific">Amycolatopsis carbonis</name>
    <dbReference type="NCBI Taxonomy" id="715471"/>
    <lineage>
        <taxon>Bacteria</taxon>
        <taxon>Bacillati</taxon>
        <taxon>Actinomycetota</taxon>
        <taxon>Actinomycetes</taxon>
        <taxon>Pseudonocardiales</taxon>
        <taxon>Pseudonocardiaceae</taxon>
        <taxon>Amycolatopsis</taxon>
    </lineage>
</organism>
<dbReference type="SUPFAM" id="SSF55821">
    <property type="entry name" value="YrdC/RibB"/>
    <property type="match status" value="1"/>
</dbReference>
<sequence>MSLIADLDVGALAALSRGEPVRLDDCVVLSAELVTTASMAFLIRYTSGFACVALPRERLRALRIPLLPADDTDCPPFAVSVDAADGTTTGISAHDRALTARTLAAPATTWTDLTRPGHVVPILARPGCTGVAEAAVELCRRAGLAAAAVLAAVESDEPALAGLPRVSAAEVF</sequence>
<dbReference type="InterPro" id="IPR000422">
    <property type="entry name" value="DHBP_synthase_RibB"/>
</dbReference>
<keyword evidence="4" id="KW-0686">Riboflavin biosynthesis</keyword>
<comment type="pathway">
    <text evidence="2">Cofactor biosynthesis; riboflavin biosynthesis; 2-hydroxy-3-oxobutyl phosphate from D-ribulose 5-phosphate: step 1/1.</text>
</comment>
<evidence type="ECO:0000256" key="3">
    <source>
        <dbReference type="ARBA" id="ARBA00012153"/>
    </source>
</evidence>
<gene>
    <name evidence="6" type="ORF">QRX50_10340</name>
</gene>
<dbReference type="InterPro" id="IPR017945">
    <property type="entry name" value="DHBP_synth_RibB-like_a/b_dom"/>
</dbReference>
<dbReference type="Proteomes" id="UP001236014">
    <property type="component" value="Chromosome"/>
</dbReference>
<dbReference type="PANTHER" id="PTHR21327">
    <property type="entry name" value="GTP CYCLOHYDROLASE II-RELATED"/>
    <property type="match status" value="1"/>
</dbReference>
<dbReference type="AlphaFoldDB" id="A0A9Y2ILC9"/>
<dbReference type="Gene3D" id="3.90.870.10">
    <property type="entry name" value="DHBP synthase"/>
    <property type="match status" value="1"/>
</dbReference>
<dbReference type="PANTHER" id="PTHR21327:SF47">
    <property type="entry name" value="GTP CYCLOHYDROLASE II DOMAIN-CONTAINING PROTEIN"/>
    <property type="match status" value="1"/>
</dbReference>
<dbReference type="EC" id="4.1.99.12" evidence="3"/>
<evidence type="ECO:0000313" key="6">
    <source>
        <dbReference type="EMBL" id="WIX81126.1"/>
    </source>
</evidence>
<evidence type="ECO:0000256" key="4">
    <source>
        <dbReference type="ARBA" id="ARBA00022619"/>
    </source>
</evidence>
<dbReference type="GO" id="GO:0009231">
    <property type="term" value="P:riboflavin biosynthetic process"/>
    <property type="evidence" value="ECO:0007669"/>
    <property type="project" value="UniProtKB-KW"/>
</dbReference>
<evidence type="ECO:0000256" key="2">
    <source>
        <dbReference type="ARBA" id="ARBA00004904"/>
    </source>
</evidence>
<name>A0A9Y2ILC9_9PSEU</name>
<dbReference type="Pfam" id="PF00926">
    <property type="entry name" value="DHBP_synthase"/>
    <property type="match status" value="1"/>
</dbReference>
<keyword evidence="6" id="KW-0456">Lyase</keyword>
<dbReference type="GO" id="GO:0005829">
    <property type="term" value="C:cytosol"/>
    <property type="evidence" value="ECO:0007669"/>
    <property type="project" value="TreeGrafter"/>
</dbReference>